<proteinExistence type="predicted"/>
<reference evidence="3" key="2">
    <citation type="submission" date="2025-09" db="UniProtKB">
        <authorList>
            <consortium name="Ensembl"/>
        </authorList>
    </citation>
    <scope>IDENTIFICATION</scope>
</reference>
<evidence type="ECO:0000313" key="4">
    <source>
        <dbReference type="Proteomes" id="UP000694427"/>
    </source>
</evidence>
<dbReference type="Gene3D" id="2.40.10.10">
    <property type="entry name" value="Trypsin-like serine proteases"/>
    <property type="match status" value="1"/>
</dbReference>
<reference evidence="3" key="1">
    <citation type="submission" date="2025-08" db="UniProtKB">
        <authorList>
            <consortium name="Ensembl"/>
        </authorList>
    </citation>
    <scope>IDENTIFICATION</scope>
</reference>
<dbReference type="SUPFAM" id="SSF50494">
    <property type="entry name" value="Trypsin-like serine proteases"/>
    <property type="match status" value="2"/>
</dbReference>
<dbReference type="Ensembl" id="ENSCCRT00010009394.1">
    <property type="protein sequence ID" value="ENSCCRP00010008635.1"/>
    <property type="gene ID" value="ENSCCRG00010003676.1"/>
</dbReference>
<accession>A0A8C1GKW3</accession>
<name>A0A8C1GKW3_CYPCA</name>
<dbReference type="InterPro" id="IPR009003">
    <property type="entry name" value="Peptidase_S1_PA"/>
</dbReference>
<evidence type="ECO:0000256" key="1">
    <source>
        <dbReference type="SAM" id="Phobius"/>
    </source>
</evidence>
<sequence length="152" mass="17211">MTFTIFSITCLALVASALGCGVPAIKPQTIGSRIVNGQNAISGSWPWQVSLQVTVFQSHICLLCLKSKFHVFNAFTFETAPQWFPLLRRIPDQPELGSHFCPMRCRVRVFNLTNITYNSGSLILCLVYFGLLSIHFQRCQVTKYKYFVTLLK</sequence>
<feature type="signal peptide" evidence="2">
    <location>
        <begin position="1"/>
        <end position="19"/>
    </location>
</feature>
<evidence type="ECO:0000256" key="2">
    <source>
        <dbReference type="SAM" id="SignalP"/>
    </source>
</evidence>
<dbReference type="Proteomes" id="UP000694427">
    <property type="component" value="Unplaced"/>
</dbReference>
<organism evidence="3 4">
    <name type="scientific">Cyprinus carpio</name>
    <name type="common">Common carp</name>
    <dbReference type="NCBI Taxonomy" id="7962"/>
    <lineage>
        <taxon>Eukaryota</taxon>
        <taxon>Metazoa</taxon>
        <taxon>Chordata</taxon>
        <taxon>Craniata</taxon>
        <taxon>Vertebrata</taxon>
        <taxon>Euteleostomi</taxon>
        <taxon>Actinopterygii</taxon>
        <taxon>Neopterygii</taxon>
        <taxon>Teleostei</taxon>
        <taxon>Ostariophysi</taxon>
        <taxon>Cypriniformes</taxon>
        <taxon>Cyprinidae</taxon>
        <taxon>Cyprininae</taxon>
        <taxon>Cyprinus</taxon>
    </lineage>
</organism>
<dbReference type="InterPro" id="IPR043504">
    <property type="entry name" value="Peptidase_S1_PA_chymotrypsin"/>
</dbReference>
<protein>
    <submittedName>
        <fullName evidence="3">Uncharacterized protein</fullName>
    </submittedName>
</protein>
<keyword evidence="4" id="KW-1185">Reference proteome</keyword>
<feature type="chain" id="PRO_5034177395" evidence="2">
    <location>
        <begin position="20"/>
        <end position="152"/>
    </location>
</feature>
<evidence type="ECO:0000313" key="3">
    <source>
        <dbReference type="Ensembl" id="ENSCCRP00010008635.1"/>
    </source>
</evidence>
<keyword evidence="1" id="KW-0812">Transmembrane</keyword>
<keyword evidence="2" id="KW-0732">Signal</keyword>
<keyword evidence="1" id="KW-1133">Transmembrane helix</keyword>
<keyword evidence="1" id="KW-0472">Membrane</keyword>
<feature type="transmembrane region" description="Helical" evidence="1">
    <location>
        <begin position="115"/>
        <end position="136"/>
    </location>
</feature>
<dbReference type="AlphaFoldDB" id="A0A8C1GKW3"/>